<reference evidence="3" key="1">
    <citation type="submission" date="2019-05" db="EMBL/GenBank/DDBJ databases">
        <title>Annotation for the trematode Fasciolopsis buski.</title>
        <authorList>
            <person name="Choi Y.-J."/>
        </authorList>
    </citation>
    <scope>NUCLEOTIDE SEQUENCE</scope>
    <source>
        <strain evidence="3">HT</strain>
        <tissue evidence="3">Whole worm</tissue>
    </source>
</reference>
<name>A0A8E0RRL7_9TREM</name>
<comment type="caution">
    <text evidence="3">The sequence shown here is derived from an EMBL/GenBank/DDBJ whole genome shotgun (WGS) entry which is preliminary data.</text>
</comment>
<dbReference type="AlphaFoldDB" id="A0A8E0RRL7"/>
<gene>
    <name evidence="3" type="ORF">FBUS_07944</name>
</gene>
<dbReference type="OrthoDB" id="6268792at2759"/>
<keyword evidence="4" id="KW-1185">Reference proteome</keyword>
<organism evidence="3 4">
    <name type="scientific">Fasciolopsis buskii</name>
    <dbReference type="NCBI Taxonomy" id="27845"/>
    <lineage>
        <taxon>Eukaryota</taxon>
        <taxon>Metazoa</taxon>
        <taxon>Spiralia</taxon>
        <taxon>Lophotrochozoa</taxon>
        <taxon>Platyhelminthes</taxon>
        <taxon>Trematoda</taxon>
        <taxon>Digenea</taxon>
        <taxon>Plagiorchiida</taxon>
        <taxon>Echinostomata</taxon>
        <taxon>Echinostomatoidea</taxon>
        <taxon>Fasciolidae</taxon>
        <taxon>Fasciolopsis</taxon>
    </lineage>
</organism>
<feature type="region of interest" description="Disordered" evidence="2">
    <location>
        <begin position="197"/>
        <end position="241"/>
    </location>
</feature>
<evidence type="ECO:0000313" key="4">
    <source>
        <dbReference type="Proteomes" id="UP000728185"/>
    </source>
</evidence>
<feature type="compositionally biased region" description="Polar residues" evidence="2">
    <location>
        <begin position="197"/>
        <end position="237"/>
    </location>
</feature>
<proteinExistence type="predicted"/>
<keyword evidence="1" id="KW-0175">Coiled coil</keyword>
<accession>A0A8E0RRL7</accession>
<protein>
    <submittedName>
        <fullName evidence="3">Uncharacterized protein</fullName>
    </submittedName>
</protein>
<evidence type="ECO:0000256" key="1">
    <source>
        <dbReference type="SAM" id="Coils"/>
    </source>
</evidence>
<sequence>MLRLSYFQNVAEYPEFRHTQKGLERELGEQRAAWREANWIVETLVPEKFTAIAAASASELALKASEAEHSKHFYHLVSQANIMISHANEQLHDMLQQHDLKNCEGTPDEARRLANILKSTLQQYEQIEAQCERIENRCHLLVPVNLRAQPLLNEVDGIMLCDYDAGDHRFHSGDRIKVVRNWTPFKCAQTGHRFRRLSQTEATHNQSNKPTISDGETSPSAHNVTWPTTFSPSSNTLPEWDKPLAQNTTPYWCVRPLDNTAVYTVPAVSVCLLPPAADAVRAASK</sequence>
<evidence type="ECO:0000313" key="3">
    <source>
        <dbReference type="EMBL" id="KAA0188969.1"/>
    </source>
</evidence>
<dbReference type="EMBL" id="LUCM01008096">
    <property type="protein sequence ID" value="KAA0188969.1"/>
    <property type="molecule type" value="Genomic_DNA"/>
</dbReference>
<feature type="coiled-coil region" evidence="1">
    <location>
        <begin position="110"/>
        <end position="137"/>
    </location>
</feature>
<dbReference type="Proteomes" id="UP000728185">
    <property type="component" value="Unassembled WGS sequence"/>
</dbReference>
<evidence type="ECO:0000256" key="2">
    <source>
        <dbReference type="SAM" id="MobiDB-lite"/>
    </source>
</evidence>